<keyword evidence="2 14" id="KW-0963">Cytoplasm</keyword>
<feature type="binding site" evidence="14">
    <location>
        <position position="118"/>
    </location>
    <ligand>
        <name>[4Fe-4S] cluster</name>
        <dbReference type="ChEBI" id="CHEBI:49883"/>
    </ligand>
</feature>
<dbReference type="InterPro" id="IPR002500">
    <property type="entry name" value="PAPS_reduct_dom"/>
</dbReference>
<dbReference type="InterPro" id="IPR014729">
    <property type="entry name" value="Rossmann-like_a/b/a_fold"/>
</dbReference>
<evidence type="ECO:0000256" key="2">
    <source>
        <dbReference type="ARBA" id="ARBA00022490"/>
    </source>
</evidence>
<evidence type="ECO:0000256" key="6">
    <source>
        <dbReference type="ARBA" id="ARBA00023014"/>
    </source>
</evidence>
<comment type="similarity">
    <text evidence="1 14">Belongs to the PAPS reductase family. CysH subfamily.</text>
</comment>
<dbReference type="GO" id="GO:0004604">
    <property type="term" value="F:phosphoadenylyl-sulfate reductase (thioredoxin) activity"/>
    <property type="evidence" value="ECO:0007669"/>
    <property type="project" value="UniProtKB-UniRule"/>
</dbReference>
<dbReference type="GO" id="GO:0043866">
    <property type="term" value="F:adenylyl-sulfate reductase (thioredoxin) activity"/>
    <property type="evidence" value="ECO:0007669"/>
    <property type="project" value="UniProtKB-EC"/>
</dbReference>
<evidence type="ECO:0000256" key="5">
    <source>
        <dbReference type="ARBA" id="ARBA00023004"/>
    </source>
</evidence>
<dbReference type="InterPro" id="IPR004511">
    <property type="entry name" value="PAPS/APS_Rdtase"/>
</dbReference>
<evidence type="ECO:0000256" key="13">
    <source>
        <dbReference type="ARBA" id="ARBA00048441"/>
    </source>
</evidence>
<dbReference type="HAMAP" id="MF_00063">
    <property type="entry name" value="CysH"/>
    <property type="match status" value="1"/>
</dbReference>
<evidence type="ECO:0000256" key="7">
    <source>
        <dbReference type="ARBA" id="ARBA00024298"/>
    </source>
</evidence>
<dbReference type="EC" id="1.8.4.10" evidence="9 14"/>
<evidence type="ECO:0000259" key="15">
    <source>
        <dbReference type="Pfam" id="PF01507"/>
    </source>
</evidence>
<dbReference type="STRING" id="48256.CLHUN_38100"/>
<feature type="domain" description="Phosphoadenosine phosphosulphate reductase" evidence="15">
    <location>
        <begin position="32"/>
        <end position="206"/>
    </location>
</feature>
<proteinExistence type="inferred from homology"/>
<dbReference type="Pfam" id="PF01507">
    <property type="entry name" value="PAPS_reduct"/>
    <property type="match status" value="1"/>
</dbReference>
<evidence type="ECO:0000256" key="11">
    <source>
        <dbReference type="ARBA" id="ARBA00030894"/>
    </source>
</evidence>
<dbReference type="PANTHER" id="PTHR46482">
    <property type="entry name" value="5'-ADENYLYLSULFATE REDUCTASE 3, CHLOROPLASTIC"/>
    <property type="match status" value="1"/>
</dbReference>
<feature type="binding site" evidence="14">
    <location>
        <position position="203"/>
    </location>
    <ligand>
        <name>[4Fe-4S] cluster</name>
        <dbReference type="ChEBI" id="CHEBI:49883"/>
    </ligand>
</feature>
<protein>
    <recommendedName>
        <fullName evidence="10 14">Adenosine 5'-phosphosulfate reductase</fullName>
        <shortName evidence="14">APS reductase</shortName>
        <ecNumber evidence="9 14">1.8.4.10</ecNumber>
    </recommendedName>
    <alternativeName>
        <fullName evidence="12 14">5'-adenylylsulfate reductase</fullName>
    </alternativeName>
    <alternativeName>
        <fullName evidence="11 14">Thioredoxin-dependent 5'-adenylylsulfate reductase</fullName>
    </alternativeName>
</protein>
<accession>A0A1V4SEF4</accession>
<evidence type="ECO:0000256" key="10">
    <source>
        <dbReference type="ARBA" id="ARBA00029514"/>
    </source>
</evidence>
<evidence type="ECO:0000256" key="8">
    <source>
        <dbReference type="ARBA" id="ARBA00024327"/>
    </source>
</evidence>
<dbReference type="NCBIfam" id="NF002537">
    <property type="entry name" value="PRK02090.1"/>
    <property type="match status" value="1"/>
</dbReference>
<dbReference type="SUPFAM" id="SSF52402">
    <property type="entry name" value="Adenine nucleotide alpha hydrolases-like"/>
    <property type="match status" value="1"/>
</dbReference>
<dbReference type="RefSeq" id="WP_080066215.1">
    <property type="nucleotide sequence ID" value="NZ_MZGX01000031.1"/>
</dbReference>
<evidence type="ECO:0000256" key="12">
    <source>
        <dbReference type="ARBA" id="ARBA00032041"/>
    </source>
</evidence>
<comment type="pathway">
    <text evidence="8 14">Sulfur metabolism; hydrogen sulfide biosynthesis; sulfite from sulfate.</text>
</comment>
<dbReference type="NCBIfam" id="TIGR00434">
    <property type="entry name" value="cysH"/>
    <property type="match status" value="1"/>
</dbReference>
<dbReference type="Gene3D" id="3.40.50.620">
    <property type="entry name" value="HUPs"/>
    <property type="match status" value="1"/>
</dbReference>
<dbReference type="OrthoDB" id="9774475at2"/>
<reference evidence="16 17" key="1">
    <citation type="submission" date="2017-03" db="EMBL/GenBank/DDBJ databases">
        <title>Genome sequence of Clostridium hungatei DSM 14427.</title>
        <authorList>
            <person name="Poehlein A."/>
            <person name="Daniel R."/>
        </authorList>
    </citation>
    <scope>NUCLEOTIDE SEQUENCE [LARGE SCALE GENOMIC DNA]</scope>
    <source>
        <strain evidence="16 17">DSM 14427</strain>
    </source>
</reference>
<keyword evidence="6 14" id="KW-0411">Iron-sulfur</keyword>
<dbReference type="GO" id="GO:0046872">
    <property type="term" value="F:metal ion binding"/>
    <property type="evidence" value="ECO:0007669"/>
    <property type="project" value="UniProtKB-KW"/>
</dbReference>
<name>A0A1V4SEF4_RUMHU</name>
<organism evidence="16 17">
    <name type="scientific">Ruminiclostridium hungatei</name>
    <name type="common">Clostridium hungatei</name>
    <dbReference type="NCBI Taxonomy" id="48256"/>
    <lineage>
        <taxon>Bacteria</taxon>
        <taxon>Bacillati</taxon>
        <taxon>Bacillota</taxon>
        <taxon>Clostridia</taxon>
        <taxon>Eubacteriales</taxon>
        <taxon>Oscillospiraceae</taxon>
        <taxon>Ruminiclostridium</taxon>
    </lineage>
</organism>
<dbReference type="Proteomes" id="UP000191554">
    <property type="component" value="Unassembled WGS sequence"/>
</dbReference>
<sequence>MEKFDLKALNDQYSSATDVVKYSLEKLGTSKVALASSLSIEDQVLTHMLLELDPKARIFVIDTGRHFQKTYDLMEQTMLRYKFNYEVYAPESKDLEETVSRLGPNFFYESVELRKKCCEIRKVKPLKRVLSTVDGWICGLRRDQSPTRQDMHIFEWDDGNSIYKINPIVHWSEEQVWEYIKANNIPYSHLYNTGFRSIGCEPCTRAVQPGQDIRSGRWWWEDPDKKECGLHLGGHKPA</sequence>
<dbReference type="GO" id="GO:0019344">
    <property type="term" value="P:cysteine biosynthetic process"/>
    <property type="evidence" value="ECO:0007669"/>
    <property type="project" value="InterPro"/>
</dbReference>
<evidence type="ECO:0000256" key="9">
    <source>
        <dbReference type="ARBA" id="ARBA00024386"/>
    </source>
</evidence>
<evidence type="ECO:0000256" key="14">
    <source>
        <dbReference type="HAMAP-Rule" id="MF_00063"/>
    </source>
</evidence>
<evidence type="ECO:0000256" key="1">
    <source>
        <dbReference type="ARBA" id="ARBA00009732"/>
    </source>
</evidence>
<dbReference type="GO" id="GO:0019379">
    <property type="term" value="P:sulfate assimilation, phosphoadenylyl sulfate reduction by phosphoadenylyl-sulfate reductase (thioredoxin)"/>
    <property type="evidence" value="ECO:0007669"/>
    <property type="project" value="UniProtKB-UniRule"/>
</dbReference>
<dbReference type="PANTHER" id="PTHR46482:SF9">
    <property type="entry name" value="5'-ADENYLYLSULFATE REDUCTASE 1, CHLOROPLASTIC"/>
    <property type="match status" value="1"/>
</dbReference>
<keyword evidence="17" id="KW-1185">Reference proteome</keyword>
<dbReference type="AlphaFoldDB" id="A0A1V4SEF4"/>
<dbReference type="GO" id="GO:0051539">
    <property type="term" value="F:4 iron, 4 sulfur cluster binding"/>
    <property type="evidence" value="ECO:0007669"/>
    <property type="project" value="UniProtKB-UniRule"/>
</dbReference>
<comment type="function">
    <text evidence="7 14">Catalyzes the formation of sulfite from adenosine 5'-phosphosulfate (APS) using thioredoxin as an electron donor.</text>
</comment>
<dbReference type="PIRSF" id="PIRSF000857">
    <property type="entry name" value="PAPS_reductase"/>
    <property type="match status" value="1"/>
</dbReference>
<feature type="active site" description="Nucleophile; cysteine thiosulfonate intermediate" evidence="14">
    <location>
        <position position="228"/>
    </location>
</feature>
<feature type="binding site" evidence="14">
    <location>
        <position position="117"/>
    </location>
    <ligand>
        <name>[4Fe-4S] cluster</name>
        <dbReference type="ChEBI" id="CHEBI:49883"/>
    </ligand>
</feature>
<comment type="cofactor">
    <cofactor evidence="14">
        <name>[4Fe-4S] cluster</name>
        <dbReference type="ChEBI" id="CHEBI:49883"/>
    </cofactor>
    <text evidence="14">Binds 1 [4Fe-4S] cluster per subunit.</text>
</comment>
<comment type="subcellular location">
    <subcellularLocation>
        <location evidence="14">Cytoplasm</location>
    </subcellularLocation>
</comment>
<evidence type="ECO:0000313" key="16">
    <source>
        <dbReference type="EMBL" id="OPX42289.1"/>
    </source>
</evidence>
<dbReference type="GO" id="GO:0005737">
    <property type="term" value="C:cytoplasm"/>
    <property type="evidence" value="ECO:0007669"/>
    <property type="project" value="UniProtKB-SubCell"/>
</dbReference>
<comment type="catalytic activity">
    <reaction evidence="13 14">
        <text>[thioredoxin]-disulfide + sulfite + AMP + 2 H(+) = adenosine 5'-phosphosulfate + [thioredoxin]-dithiol</text>
        <dbReference type="Rhea" id="RHEA:21976"/>
        <dbReference type="Rhea" id="RHEA-COMP:10698"/>
        <dbReference type="Rhea" id="RHEA-COMP:10700"/>
        <dbReference type="ChEBI" id="CHEBI:15378"/>
        <dbReference type="ChEBI" id="CHEBI:17359"/>
        <dbReference type="ChEBI" id="CHEBI:29950"/>
        <dbReference type="ChEBI" id="CHEBI:50058"/>
        <dbReference type="ChEBI" id="CHEBI:58243"/>
        <dbReference type="ChEBI" id="CHEBI:456215"/>
        <dbReference type="EC" id="1.8.4.10"/>
    </reaction>
</comment>
<evidence type="ECO:0000313" key="17">
    <source>
        <dbReference type="Proteomes" id="UP000191554"/>
    </source>
</evidence>
<dbReference type="InterPro" id="IPR011798">
    <property type="entry name" value="APS_reductase"/>
</dbReference>
<keyword evidence="5 14" id="KW-0408">Iron</keyword>
<feature type="binding site" evidence="14">
    <location>
        <position position="200"/>
    </location>
    <ligand>
        <name>[4Fe-4S] cluster</name>
        <dbReference type="ChEBI" id="CHEBI:49883"/>
    </ligand>
</feature>
<dbReference type="NCBIfam" id="TIGR02055">
    <property type="entry name" value="APS_reductase"/>
    <property type="match status" value="1"/>
</dbReference>
<evidence type="ECO:0000256" key="4">
    <source>
        <dbReference type="ARBA" id="ARBA00023002"/>
    </source>
</evidence>
<keyword evidence="4 14" id="KW-0560">Oxidoreductase</keyword>
<keyword evidence="3 14" id="KW-0479">Metal-binding</keyword>
<gene>
    <name evidence="14 16" type="primary">cysH</name>
    <name evidence="16" type="ORF">CLHUN_38100</name>
</gene>
<dbReference type="GO" id="GO:0070814">
    <property type="term" value="P:hydrogen sulfide biosynthetic process"/>
    <property type="evidence" value="ECO:0007669"/>
    <property type="project" value="UniProtKB-UniRule"/>
</dbReference>
<evidence type="ECO:0000256" key="3">
    <source>
        <dbReference type="ARBA" id="ARBA00022723"/>
    </source>
</evidence>
<comment type="caution">
    <text evidence="16">The sequence shown here is derived from an EMBL/GenBank/DDBJ whole genome shotgun (WGS) entry which is preliminary data.</text>
</comment>
<dbReference type="EMBL" id="MZGX01000031">
    <property type="protein sequence ID" value="OPX42289.1"/>
    <property type="molecule type" value="Genomic_DNA"/>
</dbReference>
<dbReference type="CDD" id="cd23945">
    <property type="entry name" value="PAPS_reductase"/>
    <property type="match status" value="1"/>
</dbReference>